<dbReference type="EMBL" id="FN653035">
    <property type="protein sequence ID" value="CBY09263.1"/>
    <property type="molecule type" value="Genomic_DNA"/>
</dbReference>
<evidence type="ECO:0000256" key="4">
    <source>
        <dbReference type="ARBA" id="ARBA00035227"/>
    </source>
</evidence>
<dbReference type="AlphaFoldDB" id="E4XCD8"/>
<keyword evidence="2" id="KW-0689">Ribosomal protein</keyword>
<dbReference type="FunCoup" id="E4XCD8">
    <property type="interactions" value="562"/>
</dbReference>
<dbReference type="GO" id="GO:1990904">
    <property type="term" value="C:ribonucleoprotein complex"/>
    <property type="evidence" value="ECO:0007669"/>
    <property type="project" value="UniProtKB-KW"/>
</dbReference>
<dbReference type="Gene3D" id="6.20.370.70">
    <property type="match status" value="1"/>
</dbReference>
<name>E4XCD8_OIKDI</name>
<dbReference type="InterPro" id="IPR038562">
    <property type="entry name" value="Ribosomal_eL34_C_sf"/>
</dbReference>
<dbReference type="InterPro" id="IPR008195">
    <property type="entry name" value="Ribosomal_eL34"/>
</dbReference>
<evidence type="ECO:0000256" key="5">
    <source>
        <dbReference type="ARBA" id="ARBA00035333"/>
    </source>
</evidence>
<dbReference type="PRINTS" id="PR01250">
    <property type="entry name" value="RIBOSOMALL34"/>
</dbReference>
<dbReference type="GO" id="GO:0005840">
    <property type="term" value="C:ribosome"/>
    <property type="evidence" value="ECO:0007669"/>
    <property type="project" value="UniProtKB-KW"/>
</dbReference>
<evidence type="ECO:0000256" key="3">
    <source>
        <dbReference type="ARBA" id="ARBA00023274"/>
    </source>
</evidence>
<feature type="region of interest" description="Disordered" evidence="6">
    <location>
        <begin position="54"/>
        <end position="73"/>
    </location>
</feature>
<reference evidence="7" key="1">
    <citation type="journal article" date="2010" name="Science">
        <title>Plasticity of animal genome architecture unmasked by rapid evolution of a pelagic tunicate.</title>
        <authorList>
            <person name="Denoeud F."/>
            <person name="Henriet S."/>
            <person name="Mungpakdee S."/>
            <person name="Aury J.M."/>
            <person name="Da Silva C."/>
            <person name="Brinkmann H."/>
            <person name="Mikhaleva J."/>
            <person name="Olsen L.C."/>
            <person name="Jubin C."/>
            <person name="Canestro C."/>
            <person name="Bouquet J.M."/>
            <person name="Danks G."/>
            <person name="Poulain J."/>
            <person name="Campsteijn C."/>
            <person name="Adamski M."/>
            <person name="Cross I."/>
            <person name="Yadetie F."/>
            <person name="Muffato M."/>
            <person name="Louis A."/>
            <person name="Butcher S."/>
            <person name="Tsagkogeorga G."/>
            <person name="Konrad A."/>
            <person name="Singh S."/>
            <person name="Jensen M.F."/>
            <person name="Cong E.H."/>
            <person name="Eikeseth-Otteraa H."/>
            <person name="Noel B."/>
            <person name="Anthouard V."/>
            <person name="Porcel B.M."/>
            <person name="Kachouri-Lafond R."/>
            <person name="Nishino A."/>
            <person name="Ugolini M."/>
            <person name="Chourrout P."/>
            <person name="Nishida H."/>
            <person name="Aasland R."/>
            <person name="Huzurbazar S."/>
            <person name="Westhof E."/>
            <person name="Delsuc F."/>
            <person name="Lehrach H."/>
            <person name="Reinhardt R."/>
            <person name="Weissenbach J."/>
            <person name="Roy S.W."/>
            <person name="Artiguenave F."/>
            <person name="Postlethwait J.H."/>
            <person name="Manak J.R."/>
            <person name="Thompson E.M."/>
            <person name="Jaillon O."/>
            <person name="Du Pasquier L."/>
            <person name="Boudinot P."/>
            <person name="Liberles D.A."/>
            <person name="Volff J.N."/>
            <person name="Philippe H."/>
            <person name="Lenhard B."/>
            <person name="Roest Crollius H."/>
            <person name="Wincker P."/>
            <person name="Chourrout D."/>
        </authorList>
    </citation>
    <scope>NUCLEOTIDE SEQUENCE [LARGE SCALE GENOMIC DNA]</scope>
</reference>
<organism evidence="7">
    <name type="scientific">Oikopleura dioica</name>
    <name type="common">Tunicate</name>
    <dbReference type="NCBI Taxonomy" id="34765"/>
    <lineage>
        <taxon>Eukaryota</taxon>
        <taxon>Metazoa</taxon>
        <taxon>Chordata</taxon>
        <taxon>Tunicata</taxon>
        <taxon>Appendicularia</taxon>
        <taxon>Copelata</taxon>
        <taxon>Oikopleuridae</taxon>
        <taxon>Oikopleura</taxon>
    </lineage>
</organism>
<dbReference type="GO" id="GO:0003735">
    <property type="term" value="F:structural constituent of ribosome"/>
    <property type="evidence" value="ECO:0007669"/>
    <property type="project" value="InterPro"/>
</dbReference>
<sequence length="112" mass="12484">MVQRLTYRRRLAYNTASNGRKIVKTPGGKLVYQRVKKAASVPICGDTKKPLRGVRAVRPREASKLSRRQKTVSRAYGGTLSGSAVRSRIVRAFLVDEQKMVVKILKAKQGSK</sequence>
<evidence type="ECO:0000256" key="2">
    <source>
        <dbReference type="ARBA" id="ARBA00022980"/>
    </source>
</evidence>
<dbReference type="InParanoid" id="E4XCD8"/>
<evidence type="ECO:0000313" key="7">
    <source>
        <dbReference type="EMBL" id="CBY09263.1"/>
    </source>
</evidence>
<gene>
    <name evidence="7" type="ORF">GSOID_T00007799001</name>
</gene>
<protein>
    <recommendedName>
        <fullName evidence="4">Large ribosomal subunit protein eL34</fullName>
    </recommendedName>
    <alternativeName>
        <fullName evidence="5">60S ribosomal protein L34</fullName>
    </alternativeName>
</protein>
<proteinExistence type="inferred from homology"/>
<dbReference type="Proteomes" id="UP000001307">
    <property type="component" value="Unassembled WGS sequence"/>
</dbReference>
<keyword evidence="3" id="KW-0687">Ribonucleoprotein</keyword>
<dbReference type="PANTHER" id="PTHR10759">
    <property type="entry name" value="60S RIBOSOMAL PROTEIN L34"/>
    <property type="match status" value="1"/>
</dbReference>
<dbReference type="OrthoDB" id="277449at2759"/>
<keyword evidence="8" id="KW-1185">Reference proteome</keyword>
<accession>E4XCD8</accession>
<dbReference type="GO" id="GO:0006412">
    <property type="term" value="P:translation"/>
    <property type="evidence" value="ECO:0007669"/>
    <property type="project" value="InterPro"/>
</dbReference>
<dbReference type="Gene3D" id="6.20.340.10">
    <property type="match status" value="1"/>
</dbReference>
<evidence type="ECO:0000256" key="6">
    <source>
        <dbReference type="SAM" id="MobiDB-lite"/>
    </source>
</evidence>
<comment type="similarity">
    <text evidence="1">Belongs to the eukaryotic ribosomal protein eL34 family.</text>
</comment>
<dbReference type="Pfam" id="PF01199">
    <property type="entry name" value="Ribosomal_L34e"/>
    <property type="match status" value="1"/>
</dbReference>
<evidence type="ECO:0000313" key="8">
    <source>
        <dbReference type="Proteomes" id="UP000001307"/>
    </source>
</evidence>
<evidence type="ECO:0000256" key="1">
    <source>
        <dbReference type="ARBA" id="ARBA00009875"/>
    </source>
</evidence>